<protein>
    <submittedName>
        <fullName evidence="1">Uncharacterized protein</fullName>
    </submittedName>
</protein>
<dbReference type="EMBL" id="CM042016">
    <property type="protein sequence ID" value="KAI3701357.1"/>
    <property type="molecule type" value="Genomic_DNA"/>
</dbReference>
<gene>
    <name evidence="1" type="ORF">L2E82_46011</name>
</gene>
<evidence type="ECO:0000313" key="2">
    <source>
        <dbReference type="Proteomes" id="UP001055811"/>
    </source>
</evidence>
<reference evidence="2" key="1">
    <citation type="journal article" date="2022" name="Mol. Ecol. Resour.">
        <title>The genomes of chicory, endive, great burdock and yacon provide insights into Asteraceae palaeo-polyploidization history and plant inulin production.</title>
        <authorList>
            <person name="Fan W."/>
            <person name="Wang S."/>
            <person name="Wang H."/>
            <person name="Wang A."/>
            <person name="Jiang F."/>
            <person name="Liu H."/>
            <person name="Zhao H."/>
            <person name="Xu D."/>
            <person name="Zhang Y."/>
        </authorList>
    </citation>
    <scope>NUCLEOTIDE SEQUENCE [LARGE SCALE GENOMIC DNA]</scope>
    <source>
        <strain evidence="2">cv. Punajuju</strain>
    </source>
</reference>
<comment type="caution">
    <text evidence="1">The sequence shown here is derived from an EMBL/GenBank/DDBJ whole genome shotgun (WGS) entry which is preliminary data.</text>
</comment>
<name>A0ACB8ZU44_CICIN</name>
<reference evidence="1 2" key="2">
    <citation type="journal article" date="2022" name="Mol. Ecol. Resour.">
        <title>The genomes of chicory, endive, great burdock and yacon provide insights into Asteraceae paleo-polyploidization history and plant inulin production.</title>
        <authorList>
            <person name="Fan W."/>
            <person name="Wang S."/>
            <person name="Wang H."/>
            <person name="Wang A."/>
            <person name="Jiang F."/>
            <person name="Liu H."/>
            <person name="Zhao H."/>
            <person name="Xu D."/>
            <person name="Zhang Y."/>
        </authorList>
    </citation>
    <scope>NUCLEOTIDE SEQUENCE [LARGE SCALE GENOMIC DNA]</scope>
    <source>
        <strain evidence="2">cv. Punajuju</strain>
        <tissue evidence="1">Leaves</tissue>
    </source>
</reference>
<organism evidence="1 2">
    <name type="scientific">Cichorium intybus</name>
    <name type="common">Chicory</name>
    <dbReference type="NCBI Taxonomy" id="13427"/>
    <lineage>
        <taxon>Eukaryota</taxon>
        <taxon>Viridiplantae</taxon>
        <taxon>Streptophyta</taxon>
        <taxon>Embryophyta</taxon>
        <taxon>Tracheophyta</taxon>
        <taxon>Spermatophyta</taxon>
        <taxon>Magnoliopsida</taxon>
        <taxon>eudicotyledons</taxon>
        <taxon>Gunneridae</taxon>
        <taxon>Pentapetalae</taxon>
        <taxon>asterids</taxon>
        <taxon>campanulids</taxon>
        <taxon>Asterales</taxon>
        <taxon>Asteraceae</taxon>
        <taxon>Cichorioideae</taxon>
        <taxon>Cichorieae</taxon>
        <taxon>Cichoriinae</taxon>
        <taxon>Cichorium</taxon>
    </lineage>
</organism>
<dbReference type="Proteomes" id="UP001055811">
    <property type="component" value="Linkage Group LG08"/>
</dbReference>
<accession>A0ACB8ZU44</accession>
<keyword evidence="2" id="KW-1185">Reference proteome</keyword>
<proteinExistence type="predicted"/>
<evidence type="ECO:0000313" key="1">
    <source>
        <dbReference type="EMBL" id="KAI3701357.1"/>
    </source>
</evidence>
<sequence>MPQKPHICAIWGDTGHVHIWDFACNLNALALSETNISKDASMVSNQTPLVKFSGHKYEGYAIVWNPLVPGMLVSGDCKNYIHLWEPSSDSTWNVGSNQYVGHTGSVEDLQWSPTEATVFASCSVDKTIAIWDSRTRRSPATSIKAHNTDVNVISWNKCVSLFI</sequence>